<evidence type="ECO:0000256" key="4">
    <source>
        <dbReference type="RuleBase" id="RU003651"/>
    </source>
</evidence>
<dbReference type="InterPro" id="IPR027417">
    <property type="entry name" value="P-loop_NTPase"/>
</dbReference>
<dbReference type="Gene3D" id="1.10.8.60">
    <property type="match status" value="2"/>
</dbReference>
<dbReference type="Gene3D" id="3.40.50.300">
    <property type="entry name" value="P-loop containing nucleotide triphosphate hydrolases"/>
    <property type="match status" value="2"/>
</dbReference>
<dbReference type="Pfam" id="PF00004">
    <property type="entry name" value="AAA"/>
    <property type="match status" value="2"/>
</dbReference>
<dbReference type="Pfam" id="PF17862">
    <property type="entry name" value="AAA_lid_3"/>
    <property type="match status" value="1"/>
</dbReference>
<dbReference type="AlphaFoldDB" id="A0A4V3C8L6"/>
<dbReference type="OrthoDB" id="9809379at2"/>
<organism evidence="6 7">
    <name type="scientific">Paractinoplanes brasiliensis</name>
    <dbReference type="NCBI Taxonomy" id="52695"/>
    <lineage>
        <taxon>Bacteria</taxon>
        <taxon>Bacillati</taxon>
        <taxon>Actinomycetota</taxon>
        <taxon>Actinomycetes</taxon>
        <taxon>Micromonosporales</taxon>
        <taxon>Micromonosporaceae</taxon>
        <taxon>Paractinoplanes</taxon>
    </lineage>
</organism>
<dbReference type="InterPro" id="IPR041569">
    <property type="entry name" value="AAA_lid_3"/>
</dbReference>
<name>A0A4V3C8L6_9ACTN</name>
<keyword evidence="7" id="KW-1185">Reference proteome</keyword>
<comment type="similarity">
    <text evidence="4">Belongs to the AAA ATPase family.</text>
</comment>
<feature type="domain" description="AAA+ ATPase" evidence="5">
    <location>
        <begin position="219"/>
        <end position="349"/>
    </location>
</feature>
<dbReference type="PANTHER" id="PTHR23077:SF171">
    <property type="entry name" value="NUCLEAR VALOSIN-CONTAINING PROTEIN-LIKE"/>
    <property type="match status" value="1"/>
</dbReference>
<dbReference type="GO" id="GO:0005524">
    <property type="term" value="F:ATP binding"/>
    <property type="evidence" value="ECO:0007669"/>
    <property type="project" value="UniProtKB-KW"/>
</dbReference>
<dbReference type="InterPro" id="IPR003593">
    <property type="entry name" value="AAA+_ATPase"/>
</dbReference>
<gene>
    <name evidence="6" type="ORF">C8E87_5861</name>
</gene>
<accession>A0A4V3C8L6</accession>
<evidence type="ECO:0000259" key="5">
    <source>
        <dbReference type="SMART" id="SM00382"/>
    </source>
</evidence>
<dbReference type="SUPFAM" id="SSF52540">
    <property type="entry name" value="P-loop containing nucleoside triphosphate hydrolases"/>
    <property type="match status" value="2"/>
</dbReference>
<keyword evidence="2 4" id="KW-0547">Nucleotide-binding</keyword>
<sequence length="710" mass="75108">MTKEGTAISTAIVQGAGADTIYGSCLASIPGLAAGSPVRIASAGATIFCRLAWDLTNRLAHTERVLLDRWQSAALGVADGERVDVTPLDAGQVRPADEADVRLDSWTGSDPDTSTGLSEFLRNGHYLLYPGLRFAHQPLGSEGRGEYTVVSVRVAGVPVEVASMSDRLEISVRRAPGVAGRALGYEDIGGLDHAIALLRREVELPLRRRTDLAALGVTAPSGVLIYGPPGTGKTLLARTVAATSGARTTMLSGSELAAKQPAEAEAELRAAFAAETGSSHLVILDDLDYIAGDRSLPGSFPPLLSVLQQLLDAPDRPIVIATTTRRDHIDPAIRRLGRIGHQVGVAAPSEEERRAILTVHNRNLALSFGEPQRAELNADLARRTAGFVGADLEALCDEAGRVALRRAFPAEELESATPTARAPLQIQPGDWEEALTLVSPSAIGSVVSEVPSTTFADIAGLDRTAAELSERLVLPLSRPQVFAEAGLRMERGVLLYGPPGTGKTLLARAVAHECGARFIAVRGPELLTKWFGESEQAVRDLFARARSVAPCVVFFDEIEAVARRRSGGATDGGAGDRVVNQLLAEMDGMVDLGQVSIIGATNNPDAIDPAILRPGRLGLHIEVPLPDRAGRTALFAMYLGSDELAERYGTYASMTEGSSAAEVAMIAREARLGALRRVGFAHAEPVTDEDVLAGIRRRPGDRSPTARIAS</sequence>
<evidence type="ECO:0000256" key="3">
    <source>
        <dbReference type="ARBA" id="ARBA00022840"/>
    </source>
</evidence>
<dbReference type="InterPro" id="IPR050168">
    <property type="entry name" value="AAA_ATPase_domain"/>
</dbReference>
<dbReference type="FunFam" id="3.40.50.300:FF:000018">
    <property type="entry name" value="Cell division control 48"/>
    <property type="match status" value="1"/>
</dbReference>
<dbReference type="PROSITE" id="PS00674">
    <property type="entry name" value="AAA"/>
    <property type="match status" value="1"/>
</dbReference>
<dbReference type="Proteomes" id="UP000294901">
    <property type="component" value="Unassembled WGS sequence"/>
</dbReference>
<dbReference type="InterPro" id="IPR003959">
    <property type="entry name" value="ATPase_AAA_core"/>
</dbReference>
<keyword evidence="3 4" id="KW-0067">ATP-binding</keyword>
<dbReference type="EMBL" id="SNWR01000001">
    <property type="protein sequence ID" value="TDO42098.1"/>
    <property type="molecule type" value="Genomic_DNA"/>
</dbReference>
<reference evidence="6 7" key="1">
    <citation type="submission" date="2019-03" db="EMBL/GenBank/DDBJ databases">
        <title>Sequencing the genomes of 1000 actinobacteria strains.</title>
        <authorList>
            <person name="Klenk H.-P."/>
        </authorList>
    </citation>
    <scope>NUCLEOTIDE SEQUENCE [LARGE SCALE GENOMIC DNA]</scope>
    <source>
        <strain evidence="6 7">DSM 43805</strain>
    </source>
</reference>
<evidence type="ECO:0000313" key="7">
    <source>
        <dbReference type="Proteomes" id="UP000294901"/>
    </source>
</evidence>
<protein>
    <submittedName>
        <fullName evidence="6">Transitional endoplasmic reticulum ATPase</fullName>
    </submittedName>
</protein>
<dbReference type="RefSeq" id="WP_133876034.1">
    <property type="nucleotide sequence ID" value="NZ_SNWR01000001.1"/>
</dbReference>
<keyword evidence="1" id="KW-0677">Repeat</keyword>
<evidence type="ECO:0000313" key="6">
    <source>
        <dbReference type="EMBL" id="TDO42098.1"/>
    </source>
</evidence>
<proteinExistence type="inferred from homology"/>
<dbReference type="InterPro" id="IPR003960">
    <property type="entry name" value="ATPase_AAA_CS"/>
</dbReference>
<evidence type="ECO:0000256" key="2">
    <source>
        <dbReference type="ARBA" id="ARBA00022741"/>
    </source>
</evidence>
<comment type="caution">
    <text evidence="6">The sequence shown here is derived from an EMBL/GenBank/DDBJ whole genome shotgun (WGS) entry which is preliminary data.</text>
</comment>
<dbReference type="GO" id="GO:0016887">
    <property type="term" value="F:ATP hydrolysis activity"/>
    <property type="evidence" value="ECO:0007669"/>
    <property type="project" value="InterPro"/>
</dbReference>
<evidence type="ECO:0000256" key="1">
    <source>
        <dbReference type="ARBA" id="ARBA00022737"/>
    </source>
</evidence>
<dbReference type="PANTHER" id="PTHR23077">
    <property type="entry name" value="AAA-FAMILY ATPASE"/>
    <property type="match status" value="1"/>
</dbReference>
<dbReference type="SMART" id="SM00382">
    <property type="entry name" value="AAA"/>
    <property type="match status" value="2"/>
</dbReference>
<feature type="domain" description="AAA+ ATPase" evidence="5">
    <location>
        <begin position="489"/>
        <end position="627"/>
    </location>
</feature>